<dbReference type="KEGG" id="mng:MNEG_2354"/>
<accession>A0A0D2MSV1</accession>
<evidence type="ECO:0000256" key="1">
    <source>
        <dbReference type="SAM" id="MobiDB-lite"/>
    </source>
</evidence>
<dbReference type="RefSeq" id="XP_013904624.1">
    <property type="nucleotide sequence ID" value="XM_014049170.1"/>
</dbReference>
<evidence type="ECO:0000313" key="3">
    <source>
        <dbReference type="Proteomes" id="UP000054498"/>
    </source>
</evidence>
<dbReference type="EMBL" id="KK100483">
    <property type="protein sequence ID" value="KIZ05605.1"/>
    <property type="molecule type" value="Genomic_DNA"/>
</dbReference>
<gene>
    <name evidence="2" type="ORF">MNEG_2354</name>
</gene>
<sequence>MSAGSKQHDGAATDNDNSSLRAALTTLQARLPAVDGDSNAEEARLIVSLLGYCVRVGQLVDHGWLSRALASIERSACALAPQHAVGLVRDLWCLYGHQGVMPAPAPLPAGLLTSLAELAAAPSAAPAVVSVAQTSVADPWDSERLCQLTLLLARQTSGSGAPGSRAEGVALAAASQSVQLPAGLMAKLQARLGASTRDTLSCRMVLALAGAFSAGGALSGEPSADAVLRLALAALPPHTAAELEAQEAWALLRHMLQAGLTPHTASTCGPVWAALLRRLDTDDAWDSSNGASNGTAAAGTAATAAGVAAAAAGDEGLAQLARALAPCYQEPCFASLELPWLGRVVEGCAARCGSGADGGGAAADEDVAPGGDLYETLLAVFRLSHLRHMTAAVLACGRSSDDNAATYGRLGDNATSLADLESELVAAAVRAAGGLTHASLWRQWYWPWAGKQPADGDDGSSGAELGALEVDAAPPQASSGGGGGGSTHPQAQAARAHVSRWPGPPAALLTLASSLLRAAELPAAPFSTACLAVSVGNAAGLKAVAGGALSRLWGRLSSELAEACRTQAEASMAAFQEGAAFVERGMLGALAASWMQAVRSLRERGAPLAALPLARRVEAAGLLHQSGLELSPLLRMAPWGDGADLSPQASAELRGALRELLPLLLLDLSLSSDYRGFDVDVRSHLMTLSPSQKRSNTVARVGRLAKGAVRAAEKAQQLTLVLPDAAAWRNGPGERAGEVAAAAFAEQTVKALLASVTRIVPGVEREVQVDSQEEAGGWQWTWTPALGDSFEGGSAEEVSETAAEARGEVDIGPGEQEGGLRGSVGAAALIAESAAGLSEAETGLLRNVQILEWVTAALNGKTTWRPEWDPARDHFKAFVFLGRLPSRRALERMTDAARRATSSSNVVAASRDKGLRSKAHTSKGGGRGGGRGPAPLAAAAQRAVARMRQLSEGPRRLVVLLQLLAMQQITEEVAVASGLACEVTHRPVVEMSRADVLVSLTEQDSSGAELLQRACAEGWLKA</sequence>
<protein>
    <submittedName>
        <fullName evidence="2">Uncharacterized protein</fullName>
    </submittedName>
</protein>
<evidence type="ECO:0000313" key="2">
    <source>
        <dbReference type="EMBL" id="KIZ05605.1"/>
    </source>
</evidence>
<organism evidence="2 3">
    <name type="scientific">Monoraphidium neglectum</name>
    <dbReference type="NCBI Taxonomy" id="145388"/>
    <lineage>
        <taxon>Eukaryota</taxon>
        <taxon>Viridiplantae</taxon>
        <taxon>Chlorophyta</taxon>
        <taxon>core chlorophytes</taxon>
        <taxon>Chlorophyceae</taxon>
        <taxon>CS clade</taxon>
        <taxon>Sphaeropleales</taxon>
        <taxon>Selenastraceae</taxon>
        <taxon>Monoraphidium</taxon>
    </lineage>
</organism>
<keyword evidence="3" id="KW-1185">Reference proteome</keyword>
<feature type="compositionally biased region" description="Gly residues" evidence="1">
    <location>
        <begin position="923"/>
        <end position="932"/>
    </location>
</feature>
<dbReference type="AlphaFoldDB" id="A0A0D2MSV1"/>
<name>A0A0D2MSV1_9CHLO</name>
<reference evidence="2 3" key="1">
    <citation type="journal article" date="2013" name="BMC Genomics">
        <title>Reconstruction of the lipid metabolism for the microalga Monoraphidium neglectum from its genome sequence reveals characteristics suitable for biofuel production.</title>
        <authorList>
            <person name="Bogen C."/>
            <person name="Al-Dilaimi A."/>
            <person name="Albersmeier A."/>
            <person name="Wichmann J."/>
            <person name="Grundmann M."/>
            <person name="Rupp O."/>
            <person name="Lauersen K.J."/>
            <person name="Blifernez-Klassen O."/>
            <person name="Kalinowski J."/>
            <person name="Goesmann A."/>
            <person name="Mussgnug J.H."/>
            <person name="Kruse O."/>
        </authorList>
    </citation>
    <scope>NUCLEOTIDE SEQUENCE [LARGE SCALE GENOMIC DNA]</scope>
    <source>
        <strain evidence="2 3">SAG 48.87</strain>
    </source>
</reference>
<feature type="region of interest" description="Disordered" evidence="1">
    <location>
        <begin position="473"/>
        <end position="499"/>
    </location>
</feature>
<dbReference type="Proteomes" id="UP000054498">
    <property type="component" value="Unassembled WGS sequence"/>
</dbReference>
<feature type="region of interest" description="Disordered" evidence="1">
    <location>
        <begin position="900"/>
        <end position="935"/>
    </location>
</feature>
<proteinExistence type="predicted"/>
<dbReference type="GeneID" id="25735232"/>